<dbReference type="RefSeq" id="XP_031851775.1">
    <property type="nucleotide sequence ID" value="XM_031995884.1"/>
</dbReference>
<reference evidence="3 4" key="1">
    <citation type="submission" date="2019-09" db="EMBL/GenBank/DDBJ databases">
        <authorList>
            <person name="Brejova B."/>
        </authorList>
    </citation>
    <scope>NUCLEOTIDE SEQUENCE [LARGE SCALE GENOMIC DNA]</scope>
</reference>
<dbReference type="InterPro" id="IPR001680">
    <property type="entry name" value="WD40_rpt"/>
</dbReference>
<proteinExistence type="predicted"/>
<evidence type="ECO:0000313" key="4">
    <source>
        <dbReference type="Proteomes" id="UP000398389"/>
    </source>
</evidence>
<accession>A0A5E8BAL4</accession>
<dbReference type="Pfam" id="PF00400">
    <property type="entry name" value="WD40"/>
    <property type="match status" value="1"/>
</dbReference>
<feature type="compositionally biased region" description="Low complexity" evidence="2">
    <location>
        <begin position="179"/>
        <end position="192"/>
    </location>
</feature>
<dbReference type="GeneID" id="43579984"/>
<sequence>MSNSNTGLIYNQHLSAKIDALIEKYLRERGYDATLKAFTSDLSHEIDTSVVHDDERLEVIVNEYEKYLKAQPVFNSHAATHTPIDPAKRFYYDAARKPSEYPLTSFAATQLVTPFDTLGIVTAVKIISFKTEISSPFFSGHPGPKFPDVCVLASGSDKSLRCYDATRRLQSQQKEKAGSSNSSSSSSSSSSSGAGDEKSALVHVWHGVHGAGAAVRCIVPLGGALVLTSGMDGRHVVTHMGTGLCVGAERAHARFVNATTFDPKSGLLASAGYDGFIKVYRLSVKGDGEDVKVEFTLVGSHKFLQIPTVVEFARLPASAGPLAGRLVLLGCVQDSTRLYYLDVEDGDMNSGDRDALRILSKTNLLDAEYASTFVAFSPMALAIAPDGSGRYAVATSHTPHMRVIIGQLGLEAIDDGEAAVAAAQGNVCENSDPYYVHESKEVEEMRRRNMNNLVLHNIQAHAPQDKFSMPRVRWSTDGNGVWVTGDDGIVRGIEIETGTVVVELGRADSGSDARHTDKVRDLDVWELPAENATDKPTPIVISGGVDRRVIEYFV</sequence>
<keyword evidence="4" id="KW-1185">Reference proteome</keyword>
<dbReference type="InterPro" id="IPR015943">
    <property type="entry name" value="WD40/YVTN_repeat-like_dom_sf"/>
</dbReference>
<dbReference type="SMART" id="SM00320">
    <property type="entry name" value="WD40"/>
    <property type="match status" value="2"/>
</dbReference>
<feature type="repeat" description="WD" evidence="1">
    <location>
        <begin position="249"/>
        <end position="283"/>
    </location>
</feature>
<evidence type="ECO:0000256" key="1">
    <source>
        <dbReference type="PROSITE-ProRule" id="PRU00221"/>
    </source>
</evidence>
<evidence type="ECO:0008006" key="5">
    <source>
        <dbReference type="Google" id="ProtNLM"/>
    </source>
</evidence>
<organism evidence="3 4">
    <name type="scientific">Magnusiomyces paraingens</name>
    <dbReference type="NCBI Taxonomy" id="2606893"/>
    <lineage>
        <taxon>Eukaryota</taxon>
        <taxon>Fungi</taxon>
        <taxon>Dikarya</taxon>
        <taxon>Ascomycota</taxon>
        <taxon>Saccharomycotina</taxon>
        <taxon>Dipodascomycetes</taxon>
        <taxon>Dipodascales</taxon>
        <taxon>Dipodascaceae</taxon>
        <taxon>Magnusiomyces</taxon>
    </lineage>
</organism>
<dbReference type="EMBL" id="CABVLU010000001">
    <property type="protein sequence ID" value="VVT46332.1"/>
    <property type="molecule type" value="Genomic_DNA"/>
</dbReference>
<dbReference type="InterPro" id="IPR006594">
    <property type="entry name" value="LisH"/>
</dbReference>
<name>A0A5E8BAL4_9ASCO</name>
<evidence type="ECO:0000256" key="2">
    <source>
        <dbReference type="SAM" id="MobiDB-lite"/>
    </source>
</evidence>
<dbReference type="InterPro" id="IPR011047">
    <property type="entry name" value="Quinoprotein_ADH-like_sf"/>
</dbReference>
<dbReference type="PROSITE" id="PS50082">
    <property type="entry name" value="WD_REPEATS_2"/>
    <property type="match status" value="1"/>
</dbReference>
<evidence type="ECO:0000313" key="3">
    <source>
        <dbReference type="EMBL" id="VVT46332.1"/>
    </source>
</evidence>
<dbReference type="AlphaFoldDB" id="A0A5E8BAL4"/>
<dbReference type="SUPFAM" id="SSF50998">
    <property type="entry name" value="Quinoprotein alcohol dehydrogenase-like"/>
    <property type="match status" value="1"/>
</dbReference>
<feature type="region of interest" description="Disordered" evidence="2">
    <location>
        <begin position="171"/>
        <end position="194"/>
    </location>
</feature>
<dbReference type="PROSITE" id="PS50896">
    <property type="entry name" value="LISH"/>
    <property type="match status" value="1"/>
</dbReference>
<dbReference type="Gene3D" id="2.130.10.10">
    <property type="entry name" value="YVTN repeat-like/Quinoprotein amine dehydrogenase"/>
    <property type="match status" value="1"/>
</dbReference>
<keyword evidence="1" id="KW-0853">WD repeat</keyword>
<dbReference type="Proteomes" id="UP000398389">
    <property type="component" value="Unassembled WGS sequence"/>
</dbReference>
<protein>
    <recommendedName>
        <fullName evidence="5">LisH domain-containing protein</fullName>
    </recommendedName>
</protein>
<dbReference type="OrthoDB" id="1932312at2759"/>
<gene>
    <name evidence="3" type="ORF">SAPINGB_P001161</name>
</gene>